<protein>
    <submittedName>
        <fullName evidence="1">Uncharacterized protein</fullName>
    </submittedName>
</protein>
<sequence>MSCNVKECEEGSNVIYCPNRFTFDEMCNIKMSLCLAPQVIKGFIESVEDYESLSKEEKAMFDNGKSLIKQMGKLEKKVNRLVGYEK</sequence>
<evidence type="ECO:0000313" key="2">
    <source>
        <dbReference type="Proteomes" id="UP000017590"/>
    </source>
</evidence>
<keyword evidence="2" id="KW-1185">Reference proteome</keyword>
<dbReference type="EMBL" id="CP097624">
    <property type="protein sequence ID" value="URS74512.1"/>
    <property type="molecule type" value="Genomic_DNA"/>
</dbReference>
<gene>
    <name evidence="1" type="ORF">CAETHG_05095</name>
</gene>
<dbReference type="RefSeq" id="WP_029170241.1">
    <property type="nucleotide sequence ID" value="NZ_ASZX01000070.1"/>
</dbReference>
<keyword evidence="1" id="KW-0614">Plasmid</keyword>
<organism evidence="1 2">
    <name type="scientific">Clostridium autoethanogenum DSM 10061</name>
    <dbReference type="NCBI Taxonomy" id="1341692"/>
    <lineage>
        <taxon>Bacteria</taxon>
        <taxon>Bacillati</taxon>
        <taxon>Bacillota</taxon>
        <taxon>Clostridia</taxon>
        <taxon>Eubacteriales</taxon>
        <taxon>Clostridiaceae</taxon>
        <taxon>Clostridium</taxon>
    </lineage>
</organism>
<accession>A0ABY4TVL1</accession>
<reference evidence="1" key="1">
    <citation type="submission" date="2022-05" db="EMBL/GenBank/DDBJ databases">
        <title>Clostridium autoethanogenum isopropanol production via native plasmid pCA replicon.</title>
        <authorList>
            <person name="Brown S."/>
            <person name="Nagaraju S."/>
        </authorList>
    </citation>
    <scope>NUCLEOTIDE SEQUENCE</scope>
    <source>
        <strain evidence="1">DSM 10061</strain>
        <plasmid evidence="1">pCA</plasmid>
    </source>
</reference>
<geneLocation type="plasmid" evidence="1 2">
    <name>pCA</name>
</geneLocation>
<dbReference type="Proteomes" id="UP000017590">
    <property type="component" value="Plasmid pCA"/>
</dbReference>
<evidence type="ECO:0000313" key="1">
    <source>
        <dbReference type="EMBL" id="URS74512.1"/>
    </source>
</evidence>
<name>A0ABY4TVL1_9CLOT</name>
<proteinExistence type="predicted"/>